<dbReference type="EMBL" id="KV426399">
    <property type="protein sequence ID" value="KZV81347.1"/>
    <property type="molecule type" value="Genomic_DNA"/>
</dbReference>
<organism evidence="1 2">
    <name type="scientific">Exidia glandulosa HHB12029</name>
    <dbReference type="NCBI Taxonomy" id="1314781"/>
    <lineage>
        <taxon>Eukaryota</taxon>
        <taxon>Fungi</taxon>
        <taxon>Dikarya</taxon>
        <taxon>Basidiomycota</taxon>
        <taxon>Agaricomycotina</taxon>
        <taxon>Agaricomycetes</taxon>
        <taxon>Auriculariales</taxon>
        <taxon>Exidiaceae</taxon>
        <taxon>Exidia</taxon>
    </lineage>
</organism>
<gene>
    <name evidence="1" type="ORF">EXIGLDRAFT_844700</name>
</gene>
<proteinExistence type="predicted"/>
<dbReference type="Proteomes" id="UP000077266">
    <property type="component" value="Unassembled WGS sequence"/>
</dbReference>
<accession>A0A165BW50</accession>
<evidence type="ECO:0000313" key="2">
    <source>
        <dbReference type="Proteomes" id="UP000077266"/>
    </source>
</evidence>
<dbReference type="AlphaFoldDB" id="A0A165BW50"/>
<evidence type="ECO:0000313" key="1">
    <source>
        <dbReference type="EMBL" id="KZV81347.1"/>
    </source>
</evidence>
<name>A0A165BW50_EXIGL</name>
<reference evidence="1 2" key="1">
    <citation type="journal article" date="2016" name="Mol. Biol. Evol.">
        <title>Comparative Genomics of Early-Diverging Mushroom-Forming Fungi Provides Insights into the Origins of Lignocellulose Decay Capabilities.</title>
        <authorList>
            <person name="Nagy L.G."/>
            <person name="Riley R."/>
            <person name="Tritt A."/>
            <person name="Adam C."/>
            <person name="Daum C."/>
            <person name="Floudas D."/>
            <person name="Sun H."/>
            <person name="Yadav J.S."/>
            <person name="Pangilinan J."/>
            <person name="Larsson K.H."/>
            <person name="Matsuura K."/>
            <person name="Barry K."/>
            <person name="Labutti K."/>
            <person name="Kuo R."/>
            <person name="Ohm R.A."/>
            <person name="Bhattacharya S.S."/>
            <person name="Shirouzu T."/>
            <person name="Yoshinaga Y."/>
            <person name="Martin F.M."/>
            <person name="Grigoriev I.V."/>
            <person name="Hibbett D.S."/>
        </authorList>
    </citation>
    <scope>NUCLEOTIDE SEQUENCE [LARGE SCALE GENOMIC DNA]</scope>
    <source>
        <strain evidence="1 2">HHB12029</strain>
    </source>
</reference>
<dbReference type="InParanoid" id="A0A165BW50"/>
<keyword evidence="2" id="KW-1185">Reference proteome</keyword>
<sequence length="164" mass="18961">MRRTRNRWTWTTLTLHLPESESESEDEEDEEDVDGDEDTIALNARVGSTHALPCTQEANAIHIKQIIIDLKDYQTLFPEAIPITESWLRSAVAARLHGYEFDANRPLTYGDLIDAGLICEIHYVFKDRASSMTDEDWKTPLDRDALFDMRIPDNDAQFFWCPKD</sequence>
<protein>
    <submittedName>
        <fullName evidence="1">Uncharacterized protein</fullName>
    </submittedName>
</protein>